<dbReference type="InterPro" id="IPR018004">
    <property type="entry name" value="KilA/APSES_HTH"/>
</dbReference>
<dbReference type="SMART" id="SM01252">
    <property type="entry name" value="KilA-N"/>
    <property type="match status" value="1"/>
</dbReference>
<dbReference type="AlphaFoldDB" id="A0A975GLU5"/>
<evidence type="ECO:0000259" key="1">
    <source>
        <dbReference type="PROSITE" id="PS51301"/>
    </source>
</evidence>
<keyword evidence="3" id="KW-1185">Reference proteome</keyword>
<dbReference type="InterPro" id="IPR017880">
    <property type="entry name" value="KilA_N"/>
</dbReference>
<dbReference type="Proteomes" id="UP000663722">
    <property type="component" value="Chromosome"/>
</dbReference>
<dbReference type="PROSITE" id="PS51301">
    <property type="entry name" value="KILA_N"/>
    <property type="match status" value="1"/>
</dbReference>
<dbReference type="InterPro" id="IPR036887">
    <property type="entry name" value="HTH_APSES_sf"/>
</dbReference>
<proteinExistence type="predicted"/>
<dbReference type="GO" id="GO:0003677">
    <property type="term" value="F:DNA binding"/>
    <property type="evidence" value="ECO:0007669"/>
    <property type="project" value="UniProtKB-KW"/>
</dbReference>
<feature type="domain" description="KilA-N" evidence="1">
    <location>
        <begin position="12"/>
        <end position="114"/>
    </location>
</feature>
<gene>
    <name evidence="2" type="ORF">dnm_022370</name>
</gene>
<evidence type="ECO:0000313" key="2">
    <source>
        <dbReference type="EMBL" id="QTA86216.1"/>
    </source>
</evidence>
<dbReference type="KEGG" id="dmm:dnm_022370"/>
<dbReference type="RefSeq" id="WP_207681948.1">
    <property type="nucleotide sequence ID" value="NZ_CP061800.1"/>
</dbReference>
<evidence type="ECO:0000313" key="3">
    <source>
        <dbReference type="Proteomes" id="UP000663722"/>
    </source>
</evidence>
<dbReference type="SUPFAM" id="SSF54616">
    <property type="entry name" value="DNA-binding domain of Mlu1-box binding protein MBP1"/>
    <property type="match status" value="1"/>
</dbReference>
<sequence length="245" mass="27714">MIKKALPQTGNKNQALSFDGVDIREDHDNEMISLTDLWKAAGGDKNRAPAQWLKLPGTKAFIKALEKQIVKISHSLLKSRGRLGTFAHWQIALAYAKYLSPELHLHVNEVYMRYRTGDITLADEILEKASTENQEWLAQKALSTVHRNKLTGTLKKHGVHGPFNFAKCTNNTYRGLYNRTARQLKADKNLPAKVNLREHMDTDELITVGFTEMVTRKDIEKRDVQGNTPCANSCLKMAKKVSTML</sequence>
<keyword evidence="2" id="KW-0238">DNA-binding</keyword>
<protein>
    <submittedName>
        <fullName evidence="2">DNA-binding domain-containing protein, KilA-N-like</fullName>
    </submittedName>
</protein>
<reference evidence="2" key="1">
    <citation type="journal article" date="2021" name="Microb. Physiol.">
        <title>Proteogenomic Insights into the Physiology of Marine, Sulfate-Reducing, Filamentous Desulfonema limicola and Desulfonema magnum.</title>
        <authorList>
            <person name="Schnaars V."/>
            <person name="Wohlbrand L."/>
            <person name="Scheve S."/>
            <person name="Hinrichs C."/>
            <person name="Reinhardt R."/>
            <person name="Rabus R."/>
        </authorList>
    </citation>
    <scope>NUCLEOTIDE SEQUENCE</scope>
    <source>
        <strain evidence="2">4be13</strain>
    </source>
</reference>
<dbReference type="EMBL" id="CP061800">
    <property type="protein sequence ID" value="QTA86216.1"/>
    <property type="molecule type" value="Genomic_DNA"/>
</dbReference>
<dbReference type="Pfam" id="PF04383">
    <property type="entry name" value="KilA-N"/>
    <property type="match status" value="1"/>
</dbReference>
<organism evidence="2 3">
    <name type="scientific">Desulfonema magnum</name>
    <dbReference type="NCBI Taxonomy" id="45655"/>
    <lineage>
        <taxon>Bacteria</taxon>
        <taxon>Pseudomonadati</taxon>
        <taxon>Thermodesulfobacteriota</taxon>
        <taxon>Desulfobacteria</taxon>
        <taxon>Desulfobacterales</taxon>
        <taxon>Desulfococcaceae</taxon>
        <taxon>Desulfonema</taxon>
    </lineage>
</organism>
<accession>A0A975GLU5</accession>
<name>A0A975GLU5_9BACT</name>